<comment type="similarity">
    <text evidence="3">Belongs to the 2H phosphoesterase superfamily. CNPase family.</text>
</comment>
<dbReference type="InterPro" id="IPR008431">
    <property type="entry name" value="CNPase"/>
</dbReference>
<dbReference type="GO" id="GO:0005737">
    <property type="term" value="C:cytoplasm"/>
    <property type="evidence" value="ECO:0007669"/>
    <property type="project" value="TreeGrafter"/>
</dbReference>
<protein>
    <recommendedName>
        <fullName evidence="8">2',3'-cyclic-nucleotide 3'-phosphodiesterase</fullName>
    </recommendedName>
</protein>
<feature type="compositionally biased region" description="Basic and acidic residues" evidence="6">
    <location>
        <begin position="931"/>
        <end position="945"/>
    </location>
</feature>
<dbReference type="Gene3D" id="3.40.50.300">
    <property type="entry name" value="P-loop containing nucleotide triphosphate hydrolases"/>
    <property type="match status" value="1"/>
</dbReference>
<feature type="region of interest" description="Disordered" evidence="6">
    <location>
        <begin position="427"/>
        <end position="447"/>
    </location>
</feature>
<evidence type="ECO:0000313" key="7">
    <source>
        <dbReference type="EMBL" id="JAU00355.1"/>
    </source>
</evidence>
<dbReference type="GO" id="GO:0004113">
    <property type="term" value="F:2',3'-cyclic-nucleotide 3'-phosphodiesterase activity"/>
    <property type="evidence" value="ECO:0007669"/>
    <property type="project" value="UniProtKB-EC"/>
</dbReference>
<evidence type="ECO:0000256" key="2">
    <source>
        <dbReference type="ARBA" id="ARBA00004223"/>
    </source>
</evidence>
<evidence type="ECO:0000256" key="4">
    <source>
        <dbReference type="ARBA" id="ARBA00011781"/>
    </source>
</evidence>
<evidence type="ECO:0000256" key="5">
    <source>
        <dbReference type="ARBA" id="ARBA00045937"/>
    </source>
</evidence>
<reference evidence="7" key="2">
    <citation type="journal article" date="2017" name="Front. Cell. Infect. Microbiol.">
        <title>Analysis of the Salivary Gland Transcriptome of Unfed and Partially Fed Amblyomma sculptum Ticks and Descriptive Proteome of the Saliva.</title>
        <authorList>
            <person name="Esteves E."/>
            <person name="Maruyama S.R."/>
            <person name="Kawahara R."/>
            <person name="Fujita A."/>
            <person name="Martins L.A."/>
            <person name="Righi A.A."/>
            <person name="Costa F.B."/>
            <person name="Palmisano G."/>
            <person name="Labruna M.B."/>
            <person name="Sa-Nunes A."/>
            <person name="Ribeiro J.M.C."/>
            <person name="Fogaca A.C."/>
        </authorList>
    </citation>
    <scope>NUCLEOTIDE SEQUENCE</scope>
</reference>
<comment type="catalytic activity">
    <reaction evidence="1">
        <text>a nucleoside 2',3'-cyclic phosphate + H2O = a nucleoside 2'-phosphate + H(+)</text>
        <dbReference type="Rhea" id="RHEA:14489"/>
        <dbReference type="ChEBI" id="CHEBI:15377"/>
        <dbReference type="ChEBI" id="CHEBI:15378"/>
        <dbReference type="ChEBI" id="CHEBI:66954"/>
        <dbReference type="ChEBI" id="CHEBI:78552"/>
        <dbReference type="EC" id="3.1.4.37"/>
    </reaction>
</comment>
<reference evidence="7" key="1">
    <citation type="submission" date="2016-09" db="EMBL/GenBank/DDBJ databases">
        <authorList>
            <person name="Capua I."/>
            <person name="De Benedictis P."/>
            <person name="Joannis T."/>
            <person name="Lombin L.H."/>
            <person name="Cattoli G."/>
        </authorList>
    </citation>
    <scope>NUCLEOTIDE SEQUENCE</scope>
</reference>
<feature type="compositionally biased region" description="Basic and acidic residues" evidence="6">
    <location>
        <begin position="906"/>
        <end position="916"/>
    </location>
</feature>
<dbReference type="PANTHER" id="PTHR10156">
    <property type="entry name" value="2',3'-CYCLIC-NUCLEOTIDE 3'-PHOSPHODIESTERASE"/>
    <property type="match status" value="1"/>
</dbReference>
<dbReference type="PANTHER" id="PTHR10156:SF0">
    <property type="entry name" value="2',3'-CYCLIC-NUCLEOTIDE 3'-PHOSPHODIESTERASE"/>
    <property type="match status" value="1"/>
</dbReference>
<comment type="function">
    <text evidence="5">Catalyzes the formation of 2'-nucleotide products from 2',3'-cyclic substrates. May participate in RNA metabolism in the myelinating cell, CNP is the third most abundant protein in central nervous system myelin.</text>
</comment>
<sequence>TDVLDVVDFPCLADEDTVEFLRSHGRVLFLSRGPPGSGKGPVSSRLHELYPGSHLYWADQMFIGPNARIRTNETLKESHTVCMQKTAAYMEQNAPFLIIRNANLNPWEISPYLQLAATYGYTVIILDNDKHLAFEAQVLAATNNKGLGVGYMTRRLRQWEDVYPFAMGWCPRPRDAASLLSRFKEIAAHLSTANNHLELKSVRNSEVFPFCLARVCWFGWDEQDRSYCCSKPVTKAYGSKDTINVFGYAVLGDIVMAMVHLTDDQAVLTGDSQRAAAAEDSAKLDGSPKAAFSRFPLPLEFDEMRCALDLDALATTDVHHQALEEAAAYHELPLSSRMSFIILGSTSAESITYSEAVRRCSCCLRDAILRWRDTPASKAKTNIGGVVVYGACSENGCPLLILDEKTVRLDVVFTGYYQSHTTRESPRCQTWSTGGGSEKRGFPDAPQRVGARADKQTVGGTRSAEGNKQLLDSIDAPFVKDQATQFFLNTHGRLLFLVRGPLCSWKRAMLAELENLYPVSRAYLPSMPRERDGATVRELHEICLKKTEDLMQGDTAMIINNNKNFMVWEISNFLTLASRHGYTVIIVDVPQQLSSIFKAMSAASHKEQGRPNTAFREEHWEDVHPFATGWSPRPKDAARLLQRFRQLRKALHTQERTLTPGDVSSSRVFPFCLARLCRFGRTPEDRDYCNSEKVREAYGRSDTLRVFGYAVVRGYVFALVELSEQQASLTRGDGGATDTSDVDALSRHFAVGISPQSWHEVSCIVDLAKFSPEEDGSDQDNALRKVACRTSLKDVEPSRVTFMPLGSVEGTKYSYSEAVAAPWALLSSRLRSWAAQSAEGMECANTVAGIDVYSYMKPGLRVLLLVDNVTVELGVVFTGYYHPYTTELSGRCLMWSRGAHFSPSERLPRRQERQRGPPEGALSWRTAQQEHSPELSKERSQERQLFRRPNPRGGH</sequence>
<evidence type="ECO:0008006" key="8">
    <source>
        <dbReference type="Google" id="ProtNLM"/>
    </source>
</evidence>
<dbReference type="InterPro" id="IPR027417">
    <property type="entry name" value="P-loop_NTPase"/>
</dbReference>
<comment type="subunit">
    <text evidence="4">Exists as monomers and homodimers.</text>
</comment>
<dbReference type="InterPro" id="IPR009097">
    <property type="entry name" value="Cyclic_Pdiesterase"/>
</dbReference>
<dbReference type="Pfam" id="PF13671">
    <property type="entry name" value="AAA_33"/>
    <property type="match status" value="1"/>
</dbReference>
<accession>A0A1E1XM74</accession>
<dbReference type="GO" id="GO:0009214">
    <property type="term" value="P:cyclic nucleotide catabolic process"/>
    <property type="evidence" value="ECO:0007669"/>
    <property type="project" value="InterPro"/>
</dbReference>
<proteinExistence type="evidence at transcript level"/>
<organism evidence="7">
    <name type="scientific">Amblyomma sculptum</name>
    <name type="common">Tick</name>
    <dbReference type="NCBI Taxonomy" id="1581419"/>
    <lineage>
        <taxon>Eukaryota</taxon>
        <taxon>Metazoa</taxon>
        <taxon>Ecdysozoa</taxon>
        <taxon>Arthropoda</taxon>
        <taxon>Chelicerata</taxon>
        <taxon>Arachnida</taxon>
        <taxon>Acari</taxon>
        <taxon>Parasitiformes</taxon>
        <taxon>Ixodida</taxon>
        <taxon>Ixodoidea</taxon>
        <taxon>Ixodidae</taxon>
        <taxon>Amblyomminae</taxon>
        <taxon>Amblyomma</taxon>
    </lineage>
</organism>
<evidence type="ECO:0000256" key="3">
    <source>
        <dbReference type="ARBA" id="ARBA00008662"/>
    </source>
</evidence>
<evidence type="ECO:0000256" key="1">
    <source>
        <dbReference type="ARBA" id="ARBA00000610"/>
    </source>
</evidence>
<dbReference type="Gene3D" id="3.90.1740.10">
    <property type="entry name" value="2',3'-cyclic nucleotide 3'-phosphodiesterase superfamily"/>
    <property type="match status" value="2"/>
</dbReference>
<dbReference type="GO" id="GO:0016020">
    <property type="term" value="C:membrane"/>
    <property type="evidence" value="ECO:0007669"/>
    <property type="project" value="InterPro"/>
</dbReference>
<name>A0A1E1XM74_AMBSC</name>
<feature type="non-terminal residue" evidence="7">
    <location>
        <position position="1"/>
    </location>
</feature>
<dbReference type="SUPFAM" id="SSF55144">
    <property type="entry name" value="LigT-like"/>
    <property type="match status" value="1"/>
</dbReference>
<dbReference type="AlphaFoldDB" id="A0A1E1XM74"/>
<comment type="subcellular location">
    <subcellularLocation>
        <location evidence="2">Melanosome</location>
    </subcellularLocation>
</comment>
<evidence type="ECO:0000256" key="6">
    <source>
        <dbReference type="SAM" id="MobiDB-lite"/>
    </source>
</evidence>
<dbReference type="EMBL" id="GFAA01003080">
    <property type="protein sequence ID" value="JAU00355.1"/>
    <property type="molecule type" value="mRNA"/>
</dbReference>
<feature type="region of interest" description="Disordered" evidence="6">
    <location>
        <begin position="904"/>
        <end position="955"/>
    </location>
</feature>